<name>A0A5C3LMF9_9AGAR</name>
<evidence type="ECO:0000256" key="4">
    <source>
        <dbReference type="RuleBase" id="RU003345"/>
    </source>
</evidence>
<evidence type="ECO:0000313" key="6">
    <source>
        <dbReference type="EMBL" id="TFK33767.1"/>
    </source>
</evidence>
<dbReference type="Gene3D" id="3.40.309.10">
    <property type="entry name" value="Aldehyde Dehydrogenase, Chain A, domain 2"/>
    <property type="match status" value="2"/>
</dbReference>
<evidence type="ECO:0000256" key="1">
    <source>
        <dbReference type="ARBA" id="ARBA00009986"/>
    </source>
</evidence>
<dbReference type="Proteomes" id="UP000308652">
    <property type="component" value="Unassembled WGS sequence"/>
</dbReference>
<dbReference type="InterPro" id="IPR016162">
    <property type="entry name" value="Ald_DH_N"/>
</dbReference>
<comment type="similarity">
    <text evidence="1 4">Belongs to the aldehyde dehydrogenase family.</text>
</comment>
<dbReference type="InterPro" id="IPR016161">
    <property type="entry name" value="Ald_DH/histidinol_DH"/>
</dbReference>
<dbReference type="InterPro" id="IPR016163">
    <property type="entry name" value="Ald_DH_C"/>
</dbReference>
<gene>
    <name evidence="6" type="ORF">BDQ12DRAFT_727506</name>
</gene>
<dbReference type="SUPFAM" id="SSF53720">
    <property type="entry name" value="ALDH-like"/>
    <property type="match status" value="1"/>
</dbReference>
<reference evidence="6 7" key="1">
    <citation type="journal article" date="2019" name="Nat. Ecol. Evol.">
        <title>Megaphylogeny resolves global patterns of mushroom evolution.</title>
        <authorList>
            <person name="Varga T."/>
            <person name="Krizsan K."/>
            <person name="Foldi C."/>
            <person name="Dima B."/>
            <person name="Sanchez-Garcia M."/>
            <person name="Sanchez-Ramirez S."/>
            <person name="Szollosi G.J."/>
            <person name="Szarkandi J.G."/>
            <person name="Papp V."/>
            <person name="Albert L."/>
            <person name="Andreopoulos W."/>
            <person name="Angelini C."/>
            <person name="Antonin V."/>
            <person name="Barry K.W."/>
            <person name="Bougher N.L."/>
            <person name="Buchanan P."/>
            <person name="Buyck B."/>
            <person name="Bense V."/>
            <person name="Catcheside P."/>
            <person name="Chovatia M."/>
            <person name="Cooper J."/>
            <person name="Damon W."/>
            <person name="Desjardin D."/>
            <person name="Finy P."/>
            <person name="Geml J."/>
            <person name="Haridas S."/>
            <person name="Hughes K."/>
            <person name="Justo A."/>
            <person name="Karasinski D."/>
            <person name="Kautmanova I."/>
            <person name="Kiss B."/>
            <person name="Kocsube S."/>
            <person name="Kotiranta H."/>
            <person name="LaButti K.M."/>
            <person name="Lechner B.E."/>
            <person name="Liimatainen K."/>
            <person name="Lipzen A."/>
            <person name="Lukacs Z."/>
            <person name="Mihaltcheva S."/>
            <person name="Morgado L.N."/>
            <person name="Niskanen T."/>
            <person name="Noordeloos M.E."/>
            <person name="Ohm R.A."/>
            <person name="Ortiz-Santana B."/>
            <person name="Ovrebo C."/>
            <person name="Racz N."/>
            <person name="Riley R."/>
            <person name="Savchenko A."/>
            <person name="Shiryaev A."/>
            <person name="Soop K."/>
            <person name="Spirin V."/>
            <person name="Szebenyi C."/>
            <person name="Tomsovsky M."/>
            <person name="Tulloss R.E."/>
            <person name="Uehling J."/>
            <person name="Grigoriev I.V."/>
            <person name="Vagvolgyi C."/>
            <person name="Papp T."/>
            <person name="Martin F.M."/>
            <person name="Miettinen O."/>
            <person name="Hibbett D.S."/>
            <person name="Nagy L.G."/>
        </authorList>
    </citation>
    <scope>NUCLEOTIDE SEQUENCE [LARGE SCALE GENOMIC DNA]</scope>
    <source>
        <strain evidence="6 7">CBS 166.37</strain>
    </source>
</reference>
<keyword evidence="2 4" id="KW-0560">Oxidoreductase</keyword>
<evidence type="ECO:0000256" key="3">
    <source>
        <dbReference type="PROSITE-ProRule" id="PRU10007"/>
    </source>
</evidence>
<feature type="domain" description="Aldehyde dehydrogenase" evidence="5">
    <location>
        <begin position="340"/>
        <end position="390"/>
    </location>
</feature>
<dbReference type="Gene3D" id="3.40.605.10">
    <property type="entry name" value="Aldehyde Dehydrogenase, Chain A, domain 1"/>
    <property type="match status" value="2"/>
</dbReference>
<feature type="domain" description="Aldehyde dehydrogenase" evidence="5">
    <location>
        <begin position="29"/>
        <end position="280"/>
    </location>
</feature>
<dbReference type="STRING" id="68775.A0A5C3LMF9"/>
<dbReference type="EMBL" id="ML213642">
    <property type="protein sequence ID" value="TFK33767.1"/>
    <property type="molecule type" value="Genomic_DNA"/>
</dbReference>
<sequence length="398" mass="43809">MPETFSYTWDTPTYQGKLPSVPVSLLVETTGKLITKISEAVEADVDIAVSVAQKAFDEPWGLRAPGSKRTELLWNLAQLIINHSDELAAIEALDNGKTFSWAKKVDLPFSIEVVKYFAGWADKITGQTIETLEAKFAYTRHEPIGVVGQIIPWNFPLLMFIWKIAPALATGNAIVLKPSEFTALSALLMCELIMEAGFPPGVVNVITGYGNTAGAAISSRMKTEKVAFTGRTLTGRKIMEAAAKSNLKPVTLELGGKSPNIIFDDADLEQAINWTAHGLLWRRRNCTYYIGGDRFGTDGHFVSSTIFTDAKPEMKIVKEEIFGPVGVVIKFTDEQDVIRQAILQLQAGTVWVNCIHESHPGVSFGGYKQSGIGREMGEYALQHYTNVKAVHINLRDKM</sequence>
<protein>
    <submittedName>
        <fullName evidence="6">Aldehyde/histidinol dehydrogenase</fullName>
    </submittedName>
</protein>
<organism evidence="6 7">
    <name type="scientific">Crucibulum laeve</name>
    <dbReference type="NCBI Taxonomy" id="68775"/>
    <lineage>
        <taxon>Eukaryota</taxon>
        <taxon>Fungi</taxon>
        <taxon>Dikarya</taxon>
        <taxon>Basidiomycota</taxon>
        <taxon>Agaricomycotina</taxon>
        <taxon>Agaricomycetes</taxon>
        <taxon>Agaricomycetidae</taxon>
        <taxon>Agaricales</taxon>
        <taxon>Agaricineae</taxon>
        <taxon>Nidulariaceae</taxon>
        <taxon>Crucibulum</taxon>
    </lineage>
</organism>
<dbReference type="OrthoDB" id="310895at2759"/>
<evidence type="ECO:0000256" key="2">
    <source>
        <dbReference type="ARBA" id="ARBA00023002"/>
    </source>
</evidence>
<dbReference type="InterPro" id="IPR015590">
    <property type="entry name" value="Aldehyde_DH_dom"/>
</dbReference>
<dbReference type="AlphaFoldDB" id="A0A5C3LMF9"/>
<dbReference type="PROSITE" id="PS00687">
    <property type="entry name" value="ALDEHYDE_DEHYDR_GLU"/>
    <property type="match status" value="1"/>
</dbReference>
<dbReference type="FunFam" id="3.40.605.10:FF:000026">
    <property type="entry name" value="Aldehyde dehydrogenase, putative"/>
    <property type="match status" value="1"/>
</dbReference>
<feature type="active site" evidence="3">
    <location>
        <position position="253"/>
    </location>
</feature>
<dbReference type="GO" id="GO:0004030">
    <property type="term" value="F:aldehyde dehydrogenase [NAD(P)+] activity"/>
    <property type="evidence" value="ECO:0007669"/>
    <property type="project" value="UniProtKB-ARBA"/>
</dbReference>
<evidence type="ECO:0000259" key="5">
    <source>
        <dbReference type="Pfam" id="PF00171"/>
    </source>
</evidence>
<evidence type="ECO:0000313" key="7">
    <source>
        <dbReference type="Proteomes" id="UP000308652"/>
    </source>
</evidence>
<dbReference type="FunFam" id="3.40.605.10:FF:000001">
    <property type="entry name" value="Aldehyde dehydrogenase 1"/>
    <property type="match status" value="1"/>
</dbReference>
<dbReference type="PANTHER" id="PTHR11699">
    <property type="entry name" value="ALDEHYDE DEHYDROGENASE-RELATED"/>
    <property type="match status" value="1"/>
</dbReference>
<accession>A0A5C3LMF9</accession>
<keyword evidence="7" id="KW-1185">Reference proteome</keyword>
<dbReference type="Pfam" id="PF00171">
    <property type="entry name" value="Aldedh"/>
    <property type="match status" value="2"/>
</dbReference>
<proteinExistence type="inferred from homology"/>
<dbReference type="InterPro" id="IPR029510">
    <property type="entry name" value="Ald_DH_CS_GLU"/>
</dbReference>